<dbReference type="EMBL" id="CSAE01000567">
    <property type="protein sequence ID" value="COW53798.1"/>
    <property type="molecule type" value="Genomic_DNA"/>
</dbReference>
<sequence>MIASIPATVRGPIIAPTWSSASCTAKPRPRPVTLAACDSRVSLAGPRTAFPTRSAMTNAHATHRAPAMPSSGTVTTVRV</sequence>
<organism evidence="2 3">
    <name type="scientific">Mycobacterium tuberculosis</name>
    <dbReference type="NCBI Taxonomy" id="1773"/>
    <lineage>
        <taxon>Bacteria</taxon>
        <taxon>Bacillati</taxon>
        <taxon>Actinomycetota</taxon>
        <taxon>Actinomycetes</taxon>
        <taxon>Mycobacteriales</taxon>
        <taxon>Mycobacteriaceae</taxon>
        <taxon>Mycobacterium</taxon>
        <taxon>Mycobacterium tuberculosis complex</taxon>
    </lineage>
</organism>
<proteinExistence type="predicted"/>
<reference evidence="3" key="1">
    <citation type="submission" date="2015-03" db="EMBL/GenBank/DDBJ databases">
        <authorList>
            <consortium name="Pathogen Informatics"/>
        </authorList>
    </citation>
    <scope>NUCLEOTIDE SEQUENCE [LARGE SCALE GENOMIC DNA]</scope>
    <source>
        <strain evidence="3">K00500041</strain>
    </source>
</reference>
<accession>A0A0U0S8R4</accession>
<gene>
    <name evidence="2" type="ORF">ERS007703_03821</name>
</gene>
<name>A0A0U0S8R4_MYCTX</name>
<feature type="compositionally biased region" description="Polar residues" evidence="1">
    <location>
        <begin position="70"/>
        <end position="79"/>
    </location>
</feature>
<evidence type="ECO:0000313" key="2">
    <source>
        <dbReference type="EMBL" id="COW53798.1"/>
    </source>
</evidence>
<evidence type="ECO:0000313" key="3">
    <source>
        <dbReference type="Proteomes" id="UP000038802"/>
    </source>
</evidence>
<dbReference type="AlphaFoldDB" id="A0A0U0S8R4"/>
<feature type="region of interest" description="Disordered" evidence="1">
    <location>
        <begin position="57"/>
        <end position="79"/>
    </location>
</feature>
<dbReference type="Proteomes" id="UP000038802">
    <property type="component" value="Unassembled WGS sequence"/>
</dbReference>
<evidence type="ECO:0000256" key="1">
    <source>
        <dbReference type="SAM" id="MobiDB-lite"/>
    </source>
</evidence>
<protein>
    <submittedName>
        <fullName evidence="2">Uncharacterized protein</fullName>
    </submittedName>
</protein>